<evidence type="ECO:0000256" key="1">
    <source>
        <dbReference type="SAM" id="MobiDB-lite"/>
    </source>
</evidence>
<dbReference type="Proteomes" id="UP000326244">
    <property type="component" value="Unassembled WGS sequence"/>
</dbReference>
<name>A0A5J5LDP7_HALHI</name>
<evidence type="ECO:0000313" key="2">
    <source>
        <dbReference type="EMBL" id="KAA9404654.1"/>
    </source>
</evidence>
<reference evidence="2 3" key="1">
    <citation type="submission" date="2018-11" db="EMBL/GenBank/DDBJ databases">
        <title>Genomic analysis of Haloarcula hispanica CBA1121.</title>
        <authorList>
            <person name="Kim Y.B."/>
            <person name="Roh S.W."/>
        </authorList>
    </citation>
    <scope>NUCLEOTIDE SEQUENCE [LARGE SCALE GENOMIC DNA]</scope>
    <source>
        <strain evidence="2 3">CBA1121</strain>
    </source>
</reference>
<dbReference type="EMBL" id="RQWK01000003">
    <property type="protein sequence ID" value="KAA9404654.1"/>
    <property type="molecule type" value="Genomic_DNA"/>
</dbReference>
<feature type="region of interest" description="Disordered" evidence="1">
    <location>
        <begin position="187"/>
        <end position="206"/>
    </location>
</feature>
<dbReference type="AlphaFoldDB" id="A0A5J5LDP7"/>
<comment type="caution">
    <text evidence="2">The sequence shown here is derived from an EMBL/GenBank/DDBJ whole genome shotgun (WGS) entry which is preliminary data.</text>
</comment>
<dbReference type="RefSeq" id="WP_151104226.1">
    <property type="nucleotide sequence ID" value="NZ_RQWK01000003.1"/>
</dbReference>
<proteinExistence type="predicted"/>
<accession>A0A5J5LDP7</accession>
<sequence length="206" mass="23263">MSDDPFNVCYLVDSLPSGFTDQVCDRAPDHGFSVAEATADQITLEYDEITTVTIHLNWGETWAWNDPRVIVSFWTMPLQTNVNVNPDQHRRSKVQQRVDAIVRLLLDIVKLADPAYAWSMLAVGPDPDRGLRPMERPIVDDISRMSWLTVFSEELVEELGGRDHVLETPAWRVETPENGHIVVIATDNPTDPEFEPASASEDHLLD</sequence>
<protein>
    <submittedName>
        <fullName evidence="2">Uncharacterized protein</fullName>
    </submittedName>
</protein>
<evidence type="ECO:0000313" key="3">
    <source>
        <dbReference type="Proteomes" id="UP000326244"/>
    </source>
</evidence>
<organism evidence="2 3">
    <name type="scientific">Haloarcula hispanica</name>
    <dbReference type="NCBI Taxonomy" id="51589"/>
    <lineage>
        <taxon>Archaea</taxon>
        <taxon>Methanobacteriati</taxon>
        <taxon>Methanobacteriota</taxon>
        <taxon>Stenosarchaea group</taxon>
        <taxon>Halobacteria</taxon>
        <taxon>Halobacteriales</taxon>
        <taxon>Haloarculaceae</taxon>
        <taxon>Haloarcula</taxon>
    </lineage>
</organism>
<gene>
    <name evidence="2" type="ORF">EGO51_18230</name>
</gene>